<dbReference type="PRINTS" id="PR00598">
    <property type="entry name" value="HTHMARR"/>
</dbReference>
<dbReference type="PROSITE" id="PS50995">
    <property type="entry name" value="HTH_MARR_2"/>
    <property type="match status" value="1"/>
</dbReference>
<protein>
    <submittedName>
        <fullName evidence="5">DNA-binding MarR family transcriptional regulator</fullName>
    </submittedName>
</protein>
<feature type="domain" description="HTH marR-type" evidence="4">
    <location>
        <begin position="1"/>
        <end position="145"/>
    </location>
</feature>
<dbReference type="InterPro" id="IPR036390">
    <property type="entry name" value="WH_DNA-bd_sf"/>
</dbReference>
<name>A0A7W8ELV4_9ACTN</name>
<dbReference type="SMART" id="SM00347">
    <property type="entry name" value="HTH_MARR"/>
    <property type="match status" value="1"/>
</dbReference>
<proteinExistence type="predicted"/>
<dbReference type="EMBL" id="JACHIN010000020">
    <property type="protein sequence ID" value="MBB5084041.1"/>
    <property type="molecule type" value="Genomic_DNA"/>
</dbReference>
<dbReference type="PROSITE" id="PS01117">
    <property type="entry name" value="HTH_MARR_1"/>
    <property type="match status" value="1"/>
</dbReference>
<dbReference type="Pfam" id="PF01047">
    <property type="entry name" value="MarR"/>
    <property type="match status" value="1"/>
</dbReference>
<dbReference type="SUPFAM" id="SSF46785">
    <property type="entry name" value="Winged helix' DNA-binding domain"/>
    <property type="match status" value="1"/>
</dbReference>
<dbReference type="InterPro" id="IPR000835">
    <property type="entry name" value="HTH_MarR-typ"/>
</dbReference>
<evidence type="ECO:0000259" key="4">
    <source>
        <dbReference type="PROSITE" id="PS50995"/>
    </source>
</evidence>
<dbReference type="GO" id="GO:0003677">
    <property type="term" value="F:DNA binding"/>
    <property type="evidence" value="ECO:0007669"/>
    <property type="project" value="UniProtKB-KW"/>
</dbReference>
<keyword evidence="1" id="KW-0805">Transcription regulation</keyword>
<accession>A0A7W8ELV4</accession>
<keyword evidence="3" id="KW-0804">Transcription</keyword>
<dbReference type="Proteomes" id="UP000568380">
    <property type="component" value="Unassembled WGS sequence"/>
</dbReference>
<reference evidence="5 6" key="1">
    <citation type="submission" date="2020-08" db="EMBL/GenBank/DDBJ databases">
        <title>Genomic Encyclopedia of Type Strains, Phase IV (KMG-IV): sequencing the most valuable type-strain genomes for metagenomic binning, comparative biology and taxonomic classification.</title>
        <authorList>
            <person name="Goeker M."/>
        </authorList>
    </citation>
    <scope>NUCLEOTIDE SEQUENCE [LARGE SCALE GENOMIC DNA]</scope>
    <source>
        <strain evidence="5 6">DSM 45385</strain>
    </source>
</reference>
<dbReference type="GO" id="GO:0006950">
    <property type="term" value="P:response to stress"/>
    <property type="evidence" value="ECO:0007669"/>
    <property type="project" value="TreeGrafter"/>
</dbReference>
<dbReference type="PANTHER" id="PTHR33164">
    <property type="entry name" value="TRANSCRIPTIONAL REGULATOR, MARR FAMILY"/>
    <property type="match status" value="1"/>
</dbReference>
<keyword evidence="6" id="KW-1185">Reference proteome</keyword>
<dbReference type="InterPro" id="IPR023187">
    <property type="entry name" value="Tscrpt_reg_MarR-type_CS"/>
</dbReference>
<keyword evidence="2 5" id="KW-0238">DNA-binding</keyword>
<evidence type="ECO:0000313" key="5">
    <source>
        <dbReference type="EMBL" id="MBB5084041.1"/>
    </source>
</evidence>
<evidence type="ECO:0000256" key="2">
    <source>
        <dbReference type="ARBA" id="ARBA00023125"/>
    </source>
</evidence>
<evidence type="ECO:0000256" key="3">
    <source>
        <dbReference type="ARBA" id="ARBA00023163"/>
    </source>
</evidence>
<dbReference type="RefSeq" id="WP_184973641.1">
    <property type="nucleotide sequence ID" value="NZ_JACHIN010000020.1"/>
</dbReference>
<dbReference type="AlphaFoldDB" id="A0A7W8ELV4"/>
<dbReference type="InterPro" id="IPR039422">
    <property type="entry name" value="MarR/SlyA-like"/>
</dbReference>
<evidence type="ECO:0000313" key="6">
    <source>
        <dbReference type="Proteomes" id="UP000568380"/>
    </source>
</evidence>
<evidence type="ECO:0000256" key="1">
    <source>
        <dbReference type="ARBA" id="ARBA00023015"/>
    </source>
</evidence>
<dbReference type="InterPro" id="IPR036388">
    <property type="entry name" value="WH-like_DNA-bd_sf"/>
</dbReference>
<comment type="caution">
    <text evidence="5">The sequence shown here is derived from an EMBL/GenBank/DDBJ whole genome shotgun (WGS) entry which is preliminary data.</text>
</comment>
<dbReference type="GO" id="GO:0003700">
    <property type="term" value="F:DNA-binding transcription factor activity"/>
    <property type="evidence" value="ECO:0007669"/>
    <property type="project" value="InterPro"/>
</dbReference>
<sequence length="171" mass="18544">MNDSRQLGHLELATGAAVENAAAALIAVWAHSRHSAASAISSIQLQALLTIESHEHVNLAKLGEALDAQPSSASRLCDRLEATGWVRRSVADDDRREITIRLTASGKALLEELRGRRRDDLAEVIDEMPPAARTALLRGLRAFTSAADRVTMHRSYGSDDNWTTIAGRLLA</sequence>
<organism evidence="5 6">
    <name type="scientific">Nonomuraea endophytica</name>
    <dbReference type="NCBI Taxonomy" id="714136"/>
    <lineage>
        <taxon>Bacteria</taxon>
        <taxon>Bacillati</taxon>
        <taxon>Actinomycetota</taxon>
        <taxon>Actinomycetes</taxon>
        <taxon>Streptosporangiales</taxon>
        <taxon>Streptosporangiaceae</taxon>
        <taxon>Nonomuraea</taxon>
    </lineage>
</organism>
<gene>
    <name evidence="5" type="ORF">HNR40_009549</name>
</gene>
<dbReference type="PANTHER" id="PTHR33164:SF43">
    <property type="entry name" value="HTH-TYPE TRANSCRIPTIONAL REPRESSOR YETL"/>
    <property type="match status" value="1"/>
</dbReference>
<dbReference type="Gene3D" id="1.10.10.10">
    <property type="entry name" value="Winged helix-like DNA-binding domain superfamily/Winged helix DNA-binding domain"/>
    <property type="match status" value="1"/>
</dbReference>